<organism evidence="2 3">
    <name type="scientific">Brassica carinata</name>
    <name type="common">Ethiopian mustard</name>
    <name type="synonym">Abyssinian cabbage</name>
    <dbReference type="NCBI Taxonomy" id="52824"/>
    <lineage>
        <taxon>Eukaryota</taxon>
        <taxon>Viridiplantae</taxon>
        <taxon>Streptophyta</taxon>
        <taxon>Embryophyta</taxon>
        <taxon>Tracheophyta</taxon>
        <taxon>Spermatophyta</taxon>
        <taxon>Magnoliopsida</taxon>
        <taxon>eudicotyledons</taxon>
        <taxon>Gunneridae</taxon>
        <taxon>Pentapetalae</taxon>
        <taxon>rosids</taxon>
        <taxon>malvids</taxon>
        <taxon>Brassicales</taxon>
        <taxon>Brassicaceae</taxon>
        <taxon>Brassiceae</taxon>
        <taxon>Brassica</taxon>
    </lineage>
</organism>
<dbReference type="GO" id="GO:0007015">
    <property type="term" value="P:actin filament organization"/>
    <property type="evidence" value="ECO:0007669"/>
    <property type="project" value="InterPro"/>
</dbReference>
<evidence type="ECO:0000313" key="3">
    <source>
        <dbReference type="Proteomes" id="UP000886595"/>
    </source>
</evidence>
<evidence type="ECO:0000259" key="1">
    <source>
        <dbReference type="Pfam" id="PF16712"/>
    </source>
</evidence>
<dbReference type="Pfam" id="PF16712">
    <property type="entry name" value="SCAB_CC"/>
    <property type="match status" value="1"/>
</dbReference>
<sequence length="98" mass="11220">MQASEDAKKLVNQERSFACAEIESAKTLVMRLGGAFEEQEISSKASRAQGPNVEKLVEEVQEARRIKRMHQPTKVQLQIFKYNVMILMGYIKNISPFF</sequence>
<dbReference type="AlphaFoldDB" id="A0A8X7RLZ1"/>
<dbReference type="EMBL" id="JAAMPC010000010">
    <property type="protein sequence ID" value="KAG2290600.1"/>
    <property type="molecule type" value="Genomic_DNA"/>
</dbReference>
<dbReference type="PANTHER" id="PTHR31172">
    <property type="entry name" value="STOMATAL CLOSURE-RELATED ACTIN-BINDING PROTEIN 1"/>
    <property type="match status" value="1"/>
</dbReference>
<comment type="caution">
    <text evidence="2">The sequence shown here is derived from an EMBL/GenBank/DDBJ whole genome shotgun (WGS) entry which is preliminary data.</text>
</comment>
<evidence type="ECO:0000313" key="2">
    <source>
        <dbReference type="EMBL" id="KAG2290600.1"/>
    </source>
</evidence>
<reference evidence="2 3" key="1">
    <citation type="submission" date="2020-02" db="EMBL/GenBank/DDBJ databases">
        <authorList>
            <person name="Ma Q."/>
            <person name="Huang Y."/>
            <person name="Song X."/>
            <person name="Pei D."/>
        </authorList>
    </citation>
    <scope>NUCLEOTIDE SEQUENCE [LARGE SCALE GENOMIC DNA]</scope>
    <source>
        <strain evidence="2">Sxm20200214</strain>
        <tissue evidence="2">Leaf</tissue>
    </source>
</reference>
<dbReference type="GO" id="GO:0010119">
    <property type="term" value="P:regulation of stomatal movement"/>
    <property type="evidence" value="ECO:0007669"/>
    <property type="project" value="InterPro"/>
</dbReference>
<dbReference type="OrthoDB" id="1720334at2759"/>
<feature type="domain" description="Stomatal closure-related actin-binding protein coiled-coil" evidence="1">
    <location>
        <begin position="2"/>
        <end position="75"/>
    </location>
</feature>
<dbReference type="InterPro" id="IPR039640">
    <property type="entry name" value="SCAB"/>
</dbReference>
<gene>
    <name evidence="2" type="ORF">Bca52824_050204</name>
</gene>
<dbReference type="Proteomes" id="UP000886595">
    <property type="component" value="Unassembled WGS sequence"/>
</dbReference>
<dbReference type="PANTHER" id="PTHR31172:SF13">
    <property type="entry name" value="STOMATAL CLOSURE-RELATED ACTIN-BINDING PROTEIN 2"/>
    <property type="match status" value="1"/>
</dbReference>
<protein>
    <recommendedName>
        <fullName evidence="1">Stomatal closure-related actin-binding protein coiled-coil domain-containing protein</fullName>
    </recommendedName>
</protein>
<proteinExistence type="predicted"/>
<name>A0A8X7RLZ1_BRACI</name>
<dbReference type="InterPro" id="IPR032009">
    <property type="entry name" value="SCAB_CC"/>
</dbReference>
<accession>A0A8X7RLZ1</accession>
<keyword evidence="3" id="KW-1185">Reference proteome</keyword>
<dbReference type="GO" id="GO:0003779">
    <property type="term" value="F:actin binding"/>
    <property type="evidence" value="ECO:0007669"/>
    <property type="project" value="InterPro"/>
</dbReference>